<evidence type="ECO:0000256" key="4">
    <source>
        <dbReference type="ARBA" id="ARBA00023136"/>
    </source>
</evidence>
<dbReference type="PROSITE" id="PS51257">
    <property type="entry name" value="PROKAR_LIPOPROTEIN"/>
    <property type="match status" value="1"/>
</dbReference>
<organism evidence="8 9">
    <name type="scientific">Nocardioides caricicola</name>
    <dbReference type="NCBI Taxonomy" id="634770"/>
    <lineage>
        <taxon>Bacteria</taxon>
        <taxon>Bacillati</taxon>
        <taxon>Actinomycetota</taxon>
        <taxon>Actinomycetes</taxon>
        <taxon>Propionibacteriales</taxon>
        <taxon>Nocardioidaceae</taxon>
        <taxon>Nocardioides</taxon>
    </lineage>
</organism>
<keyword evidence="4 5" id="KW-0472">Membrane</keyword>
<protein>
    <recommendedName>
        <fullName evidence="5">NADH-quinone oxidoreductase subunit N</fullName>
        <ecNumber evidence="5">7.1.1.-</ecNumber>
    </recommendedName>
    <alternativeName>
        <fullName evidence="5">NADH dehydrogenase I subunit N</fullName>
    </alternativeName>
    <alternativeName>
        <fullName evidence="5">NDH-1 subunit N</fullName>
    </alternativeName>
</protein>
<comment type="similarity">
    <text evidence="5">Belongs to the complex I subunit 2 family.</text>
</comment>
<evidence type="ECO:0000313" key="8">
    <source>
        <dbReference type="EMBL" id="MFC5494411.1"/>
    </source>
</evidence>
<feature type="transmembrane region" description="Helical" evidence="5">
    <location>
        <begin position="337"/>
        <end position="354"/>
    </location>
</feature>
<keyword evidence="5" id="KW-0520">NAD</keyword>
<keyword evidence="5" id="KW-1003">Cell membrane</keyword>
<dbReference type="EMBL" id="JBHSMD010000004">
    <property type="protein sequence ID" value="MFC5494411.1"/>
    <property type="molecule type" value="Genomic_DNA"/>
</dbReference>
<evidence type="ECO:0000256" key="3">
    <source>
        <dbReference type="ARBA" id="ARBA00022989"/>
    </source>
</evidence>
<dbReference type="HAMAP" id="MF_00445">
    <property type="entry name" value="NDH1_NuoN_1"/>
    <property type="match status" value="1"/>
</dbReference>
<keyword evidence="5" id="KW-1278">Translocase</keyword>
<feature type="transmembrane region" description="Helical" evidence="5">
    <location>
        <begin position="311"/>
        <end position="330"/>
    </location>
</feature>
<keyword evidence="5" id="KW-0813">Transport</keyword>
<evidence type="ECO:0000259" key="7">
    <source>
        <dbReference type="Pfam" id="PF00361"/>
    </source>
</evidence>
<comment type="subcellular location">
    <subcellularLocation>
        <location evidence="5">Cell membrane</location>
        <topology evidence="5">Multi-pass membrane protein</topology>
    </subcellularLocation>
    <subcellularLocation>
        <location evidence="1">Endomembrane system</location>
        <topology evidence="1">Multi-pass membrane protein</topology>
    </subcellularLocation>
    <subcellularLocation>
        <location evidence="6">Membrane</location>
        <topology evidence="6">Multi-pass membrane protein</topology>
    </subcellularLocation>
</comment>
<feature type="transmembrane region" description="Helical" evidence="5">
    <location>
        <begin position="281"/>
        <end position="299"/>
    </location>
</feature>
<proteinExistence type="inferred from homology"/>
<feature type="transmembrane region" description="Helical" evidence="5">
    <location>
        <begin position="13"/>
        <end position="33"/>
    </location>
</feature>
<accession>A0ABW0N350</accession>
<feature type="transmembrane region" description="Helical" evidence="5">
    <location>
        <begin position="374"/>
        <end position="394"/>
    </location>
</feature>
<feature type="domain" description="NADH:quinone oxidoreductase/Mrp antiporter transmembrane" evidence="7">
    <location>
        <begin position="161"/>
        <end position="464"/>
    </location>
</feature>
<dbReference type="Pfam" id="PF00361">
    <property type="entry name" value="Proton_antipo_M"/>
    <property type="match status" value="1"/>
</dbReference>
<feature type="transmembrane region" description="Helical" evidence="5">
    <location>
        <begin position="40"/>
        <end position="61"/>
    </location>
</feature>
<keyword evidence="2 5" id="KW-0812">Transmembrane</keyword>
<dbReference type="RefSeq" id="WP_345180486.1">
    <property type="nucleotide sequence ID" value="NZ_BAABFQ010000007.1"/>
</dbReference>
<reference evidence="9" key="1">
    <citation type="journal article" date="2019" name="Int. J. Syst. Evol. Microbiol.">
        <title>The Global Catalogue of Microorganisms (GCM) 10K type strain sequencing project: providing services to taxonomists for standard genome sequencing and annotation.</title>
        <authorList>
            <consortium name="The Broad Institute Genomics Platform"/>
            <consortium name="The Broad Institute Genome Sequencing Center for Infectious Disease"/>
            <person name="Wu L."/>
            <person name="Ma J."/>
        </authorList>
    </citation>
    <scope>NUCLEOTIDE SEQUENCE [LARGE SCALE GENOMIC DNA]</scope>
    <source>
        <strain evidence="9">KACC 13778</strain>
    </source>
</reference>
<evidence type="ECO:0000313" key="9">
    <source>
        <dbReference type="Proteomes" id="UP001595956"/>
    </source>
</evidence>
<comment type="subunit">
    <text evidence="5">NDH-1 is composed of 14 different subunits. Subunits NuoA, H, J, K, L, M, N constitute the membrane sector of the complex.</text>
</comment>
<feature type="transmembrane region" description="Helical" evidence="5">
    <location>
        <begin position="415"/>
        <end position="439"/>
    </location>
</feature>
<comment type="caution">
    <text evidence="8">The sequence shown here is derived from an EMBL/GenBank/DDBJ whole genome shotgun (WGS) entry which is preliminary data.</text>
</comment>
<feature type="transmembrane region" description="Helical" evidence="5">
    <location>
        <begin position="241"/>
        <end position="260"/>
    </location>
</feature>
<dbReference type="PANTHER" id="PTHR22773">
    <property type="entry name" value="NADH DEHYDROGENASE"/>
    <property type="match status" value="1"/>
</dbReference>
<comment type="function">
    <text evidence="5">NDH-1 shuttles electrons from NADH, via FMN and iron-sulfur (Fe-S) centers, to quinones in the respiratory chain. The immediate electron acceptor for the enzyme in this species is believed to be a menaquinone. Couples the redox reaction to proton translocation (for every two electrons transferred, four hydrogen ions are translocated across the cytoplasmic membrane), and thus conserves the redox energy in a proton gradient.</text>
</comment>
<dbReference type="InterPro" id="IPR010096">
    <property type="entry name" value="NADH-Q_OxRdtase_suN/2"/>
</dbReference>
<feature type="transmembrane region" description="Helical" evidence="5">
    <location>
        <begin position="89"/>
        <end position="107"/>
    </location>
</feature>
<feature type="transmembrane region" description="Helical" evidence="5">
    <location>
        <begin position="451"/>
        <end position="475"/>
    </location>
</feature>
<dbReference type="NCBIfam" id="NF004441">
    <property type="entry name" value="PRK05777.1-4"/>
    <property type="match status" value="1"/>
</dbReference>
<dbReference type="InterPro" id="IPR001750">
    <property type="entry name" value="ND/Mrp_TM"/>
</dbReference>
<dbReference type="EC" id="7.1.1.-" evidence="5"/>
<feature type="transmembrane region" description="Helical" evidence="5">
    <location>
        <begin position="167"/>
        <end position="185"/>
    </location>
</feature>
<comment type="catalytic activity">
    <reaction evidence="5">
        <text>a quinone + NADH + 5 H(+)(in) = a quinol + NAD(+) + 4 H(+)(out)</text>
        <dbReference type="Rhea" id="RHEA:57888"/>
        <dbReference type="ChEBI" id="CHEBI:15378"/>
        <dbReference type="ChEBI" id="CHEBI:24646"/>
        <dbReference type="ChEBI" id="CHEBI:57540"/>
        <dbReference type="ChEBI" id="CHEBI:57945"/>
        <dbReference type="ChEBI" id="CHEBI:132124"/>
    </reaction>
</comment>
<evidence type="ECO:0000256" key="1">
    <source>
        <dbReference type="ARBA" id="ARBA00004127"/>
    </source>
</evidence>
<keyword evidence="9" id="KW-1185">Reference proteome</keyword>
<feature type="transmembrane region" description="Helical" evidence="5">
    <location>
        <begin position="496"/>
        <end position="515"/>
    </location>
</feature>
<feature type="transmembrane region" description="Helical" evidence="5">
    <location>
        <begin position="144"/>
        <end position="161"/>
    </location>
</feature>
<dbReference type="Proteomes" id="UP001595956">
    <property type="component" value="Unassembled WGS sequence"/>
</dbReference>
<keyword evidence="3 5" id="KW-1133">Transmembrane helix</keyword>
<evidence type="ECO:0000256" key="2">
    <source>
        <dbReference type="ARBA" id="ARBA00022692"/>
    </source>
</evidence>
<sequence length="531" mass="56322">MDFVKPSIEYAEIWPLLVMFAVACLGVVVEAFVPRERRYLVQTLLAAAGLVAALVGTILIAGELEVLGDGQARGLIGVEGSLAIDGPTVFLWGIILVFSLGGLLLFAERRLEGGVSAFAGQAAALPGTEAERQASTRGLEHTEVYPLMMFAVFGMMMFPAANDLLTLFVALEVLSLPLYLLCGLARRRRLLSQEAALKYFLLGAFSSGFFLYGVALVYGFAGSMDYADINEAVRNDVGNSSLLLIGLGMLAVGLLFKVGAAPFHNWTPDVYQGAPTPVTGFMAAGTKIAAFGALMRLFYVAFGSERWSWQPMLWVIAILTMVVGAVLAVVQTDMKRMLAYSSVAHTGFLLTGVLGVQQASELSDGQVTSTQAVLFYLTTYGFAMIGAFAVVTLVRDSGGEASSFARWRGLGRRSPLVAGLFAFFLLSMAGIPLTAGFVGKWAVFTVALSAGAWPVVIAAILCSIIAVFFYVRVIVLMFFVEGEPEGEVASVTRPSILTGATILVGVAATLVLGILPGPVLTLAAHAGEFVR</sequence>
<dbReference type="NCBIfam" id="TIGR01770">
    <property type="entry name" value="NDH_I_N"/>
    <property type="match status" value="1"/>
</dbReference>
<evidence type="ECO:0000256" key="6">
    <source>
        <dbReference type="RuleBase" id="RU000320"/>
    </source>
</evidence>
<gene>
    <name evidence="5 8" type="primary">nuoN</name>
    <name evidence="8" type="ORF">ACFPKY_14950</name>
</gene>
<evidence type="ECO:0000256" key="5">
    <source>
        <dbReference type="HAMAP-Rule" id="MF_00445"/>
    </source>
</evidence>
<feature type="transmembrane region" description="Helical" evidence="5">
    <location>
        <begin position="197"/>
        <end position="221"/>
    </location>
</feature>
<keyword evidence="5" id="KW-0874">Quinone</keyword>
<name>A0ABW0N350_9ACTN</name>